<proteinExistence type="inferred from homology"/>
<dbReference type="GO" id="GO:0003723">
    <property type="term" value="F:RNA binding"/>
    <property type="evidence" value="ECO:0007669"/>
    <property type="project" value="TreeGrafter"/>
</dbReference>
<evidence type="ECO:0000313" key="9">
    <source>
        <dbReference type="EMBL" id="KNC25950.1"/>
    </source>
</evidence>
<dbReference type="PANTHER" id="PTHR42753">
    <property type="entry name" value="MITOCHONDRIAL RIBOSOME PROTEIN L39/PROLYL-TRNA LIGASE FAMILY MEMBER"/>
    <property type="match status" value="1"/>
</dbReference>
<dbReference type="GO" id="GO:1990904">
    <property type="term" value="C:ribonucleoprotein complex"/>
    <property type="evidence" value="ECO:0007669"/>
    <property type="project" value="UniProtKB-KW"/>
</dbReference>
<keyword evidence="2 9" id="KW-0689">Ribosomal protein</keyword>
<dbReference type="EMBL" id="JRES01001055">
    <property type="protein sequence ID" value="KNC25950.1"/>
    <property type="molecule type" value="Genomic_DNA"/>
</dbReference>
<dbReference type="PROSITE" id="PS51880">
    <property type="entry name" value="TGS"/>
    <property type="match status" value="1"/>
</dbReference>
<dbReference type="InterPro" id="IPR004095">
    <property type="entry name" value="TGS"/>
</dbReference>
<dbReference type="SUPFAM" id="SSF55186">
    <property type="entry name" value="ThrRS/AlaRS common domain"/>
    <property type="match status" value="1"/>
</dbReference>
<evidence type="ECO:0000256" key="6">
    <source>
        <dbReference type="ARBA" id="ARBA00071662"/>
    </source>
</evidence>
<dbReference type="InterPro" id="IPR050062">
    <property type="entry name" value="Pro-tRNA_synthetase"/>
</dbReference>
<keyword evidence="3" id="KW-0496">Mitochondrion</keyword>
<dbReference type="GO" id="GO:0005739">
    <property type="term" value="C:mitochondrion"/>
    <property type="evidence" value="ECO:0007669"/>
    <property type="project" value="UniProtKB-SubCell"/>
</dbReference>
<feature type="domain" description="TGS" evidence="8">
    <location>
        <begin position="54"/>
        <end position="120"/>
    </location>
</feature>
<keyword evidence="10" id="KW-1185">Reference proteome</keyword>
<dbReference type="GO" id="GO:0000166">
    <property type="term" value="F:nucleotide binding"/>
    <property type="evidence" value="ECO:0007669"/>
    <property type="project" value="InterPro"/>
</dbReference>
<comment type="subcellular location">
    <subcellularLocation>
        <location evidence="1">Mitochondrion</location>
    </subcellularLocation>
</comment>
<protein>
    <recommendedName>
        <fullName evidence="6">Large ribosomal subunit protein mL39</fullName>
    </recommendedName>
    <alternativeName>
        <fullName evidence="7">39S ribosomal protein L39, mitochondrial</fullName>
    </alternativeName>
</protein>
<dbReference type="STRING" id="7375.A0A0L0C0X7"/>
<comment type="similarity">
    <text evidence="5">Belongs to the mitochondrion-specific ribosomal protein mL39 family.</text>
</comment>
<organism evidence="9 10">
    <name type="scientific">Lucilia cuprina</name>
    <name type="common">Green bottle fly</name>
    <name type="synonym">Australian sheep blowfly</name>
    <dbReference type="NCBI Taxonomy" id="7375"/>
    <lineage>
        <taxon>Eukaryota</taxon>
        <taxon>Metazoa</taxon>
        <taxon>Ecdysozoa</taxon>
        <taxon>Arthropoda</taxon>
        <taxon>Hexapoda</taxon>
        <taxon>Insecta</taxon>
        <taxon>Pterygota</taxon>
        <taxon>Neoptera</taxon>
        <taxon>Endopterygota</taxon>
        <taxon>Diptera</taxon>
        <taxon>Brachycera</taxon>
        <taxon>Muscomorpha</taxon>
        <taxon>Oestroidea</taxon>
        <taxon>Calliphoridae</taxon>
        <taxon>Luciliinae</taxon>
        <taxon>Lucilia</taxon>
    </lineage>
</organism>
<evidence type="ECO:0000256" key="2">
    <source>
        <dbReference type="ARBA" id="ARBA00022980"/>
    </source>
</evidence>
<dbReference type="InterPro" id="IPR018163">
    <property type="entry name" value="Thr/Ala-tRNA-synth_IIc_edit"/>
</dbReference>
<evidence type="ECO:0000256" key="4">
    <source>
        <dbReference type="ARBA" id="ARBA00023274"/>
    </source>
</evidence>
<comment type="caution">
    <text evidence="9">The sequence shown here is derived from an EMBL/GenBank/DDBJ whole genome shotgun (WGS) entry which is preliminary data.</text>
</comment>
<evidence type="ECO:0000313" key="10">
    <source>
        <dbReference type="Proteomes" id="UP000037069"/>
    </source>
</evidence>
<evidence type="ECO:0000256" key="7">
    <source>
        <dbReference type="ARBA" id="ARBA00075914"/>
    </source>
</evidence>
<accession>A0A0L0C0X7</accession>
<keyword evidence="4" id="KW-0687">Ribonucleoprotein</keyword>
<dbReference type="FunFam" id="3.10.20.30:FF:000031">
    <property type="entry name" value="Mitochondrial ribosomal protein L39"/>
    <property type="match status" value="1"/>
</dbReference>
<sequence>MSVVQQMKPLVWNTLAKWQKINNIRLFSNASIERRNELFTKEQNRQRELVGRIEKIEVRYLGLPEDVTLIMNRDLSTPYNCAQHLSEGHCKRSALALIDGNVPWDMHRPLPDNCTLQLLNFTVADPHVVNKAFWRTCSFMLGAALQNAFKEEARLQLHSFPGPNIKSGSFVHDIVLGSKTWQASNEELRALSAEMIKLAAKDLKLERLEVNNELALEMFKDSRYKSEQLPSISQQNHGRVVLYRMGKHIDISRGPMVASSRFLGKCTVTAAHKLADEGANDALYRIQGVALPVGFVLNHVAYGSLEDRARKLIFAWQWQRKYSRVSLSSPHALHTSESARPILHICARNPVCPIINPARQPNEPFEEMHTQMA</sequence>
<dbReference type="Gene3D" id="3.10.20.30">
    <property type="match status" value="1"/>
</dbReference>
<dbReference type="FunFam" id="3.30.980.10:FF:000006">
    <property type="entry name" value="39S ribosomal protein L39, mitochondrial"/>
    <property type="match status" value="1"/>
</dbReference>
<evidence type="ECO:0000256" key="5">
    <source>
        <dbReference type="ARBA" id="ARBA00061231"/>
    </source>
</evidence>
<dbReference type="OrthoDB" id="5870821at2759"/>
<dbReference type="InterPro" id="IPR012675">
    <property type="entry name" value="Beta-grasp_dom_sf"/>
</dbReference>
<reference evidence="9 10" key="1">
    <citation type="journal article" date="2015" name="Nat. Commun.">
        <title>Lucilia cuprina genome unlocks parasitic fly biology to underpin future interventions.</title>
        <authorList>
            <person name="Anstead C.A."/>
            <person name="Korhonen P.K."/>
            <person name="Young N.D."/>
            <person name="Hall R.S."/>
            <person name="Jex A.R."/>
            <person name="Murali S.C."/>
            <person name="Hughes D.S."/>
            <person name="Lee S.F."/>
            <person name="Perry T."/>
            <person name="Stroehlein A.J."/>
            <person name="Ansell B.R."/>
            <person name="Breugelmans B."/>
            <person name="Hofmann A."/>
            <person name="Qu J."/>
            <person name="Dugan S."/>
            <person name="Lee S.L."/>
            <person name="Chao H."/>
            <person name="Dinh H."/>
            <person name="Han Y."/>
            <person name="Doddapaneni H.V."/>
            <person name="Worley K.C."/>
            <person name="Muzny D.M."/>
            <person name="Ioannidis P."/>
            <person name="Waterhouse R.M."/>
            <person name="Zdobnov E.M."/>
            <person name="James P.J."/>
            <person name="Bagnall N.H."/>
            <person name="Kotze A.C."/>
            <person name="Gibbs R.A."/>
            <person name="Richards S."/>
            <person name="Batterham P."/>
            <person name="Gasser R.B."/>
        </authorList>
    </citation>
    <scope>NUCLEOTIDE SEQUENCE [LARGE SCALE GENOMIC DNA]</scope>
    <source>
        <strain evidence="9 10">LS</strain>
        <tissue evidence="9">Full body</tissue>
    </source>
</reference>
<gene>
    <name evidence="9" type="ORF">FF38_04649</name>
</gene>
<dbReference type="CDD" id="cd01667">
    <property type="entry name" value="TGS_ThrRS"/>
    <property type="match status" value="1"/>
</dbReference>
<dbReference type="GO" id="GO:0005840">
    <property type="term" value="C:ribosome"/>
    <property type="evidence" value="ECO:0007669"/>
    <property type="project" value="UniProtKB-KW"/>
</dbReference>
<dbReference type="PANTHER" id="PTHR42753:SF9">
    <property type="entry name" value="LARGE RIBOSOMAL SUBUNIT PROTEIN ML39"/>
    <property type="match status" value="1"/>
</dbReference>
<name>A0A0L0C0X7_LUCCU</name>
<evidence type="ECO:0000256" key="3">
    <source>
        <dbReference type="ARBA" id="ARBA00023128"/>
    </source>
</evidence>
<dbReference type="Gene3D" id="3.30.980.10">
    <property type="entry name" value="Threonyl-trna Synthetase, Chain A, domain 2"/>
    <property type="match status" value="1"/>
</dbReference>
<evidence type="ECO:0000256" key="1">
    <source>
        <dbReference type="ARBA" id="ARBA00004173"/>
    </source>
</evidence>
<dbReference type="AlphaFoldDB" id="A0A0L0C0X7"/>
<dbReference type="Proteomes" id="UP000037069">
    <property type="component" value="Unassembled WGS sequence"/>
</dbReference>
<evidence type="ECO:0000259" key="8">
    <source>
        <dbReference type="PROSITE" id="PS51880"/>
    </source>
</evidence>
<dbReference type="Pfam" id="PF02824">
    <property type="entry name" value="TGS"/>
    <property type="match status" value="1"/>
</dbReference>
<dbReference type="OMA" id="YNCAQHL"/>